<keyword evidence="2" id="KW-1003">Cell membrane</keyword>
<dbReference type="InterPro" id="IPR005538">
    <property type="entry name" value="LrgA/CidA"/>
</dbReference>
<keyword evidence="4 6" id="KW-1133">Transmembrane helix</keyword>
<evidence type="ECO:0000256" key="3">
    <source>
        <dbReference type="ARBA" id="ARBA00022692"/>
    </source>
</evidence>
<dbReference type="AlphaFoldDB" id="A0A167FUN7"/>
<sequence>MKGTSTIMKFIRIIAQVVLLYLFYLAGEFVQKLLDLPIPGSIVGMLLLFVLLLFKTVPVSWIEDGSSTIILYLPLFFIPSTVGIVNHLNIFSGRGLVMILILVVSSAITIGAAAHTSQWLARRKHTGQGEISGHKERRTEN</sequence>
<dbReference type="EMBL" id="LSFN01000005">
    <property type="protein sequence ID" value="OAB76919.1"/>
    <property type="molecule type" value="Genomic_DNA"/>
</dbReference>
<evidence type="ECO:0000313" key="8">
    <source>
        <dbReference type="Proteomes" id="UP000077134"/>
    </source>
</evidence>
<organism evidence="7 8">
    <name type="scientific">Paenibacillus crassostreae</name>
    <dbReference type="NCBI Taxonomy" id="1763538"/>
    <lineage>
        <taxon>Bacteria</taxon>
        <taxon>Bacillati</taxon>
        <taxon>Bacillota</taxon>
        <taxon>Bacilli</taxon>
        <taxon>Bacillales</taxon>
        <taxon>Paenibacillaceae</taxon>
        <taxon>Paenibacillus</taxon>
    </lineage>
</organism>
<keyword evidence="3 6" id="KW-0812">Transmembrane</keyword>
<feature type="transmembrane region" description="Helical" evidence="6">
    <location>
        <begin position="69"/>
        <end position="90"/>
    </location>
</feature>
<dbReference type="NCBIfam" id="NF002460">
    <property type="entry name" value="PRK01658.1"/>
    <property type="match status" value="1"/>
</dbReference>
<keyword evidence="5 6" id="KW-0472">Membrane</keyword>
<comment type="caution">
    <text evidence="7">The sequence shown here is derived from an EMBL/GenBank/DDBJ whole genome shotgun (WGS) entry which is preliminary data.</text>
</comment>
<dbReference type="GO" id="GO:0005886">
    <property type="term" value="C:plasma membrane"/>
    <property type="evidence" value="ECO:0007669"/>
    <property type="project" value="UniProtKB-SubCell"/>
</dbReference>
<comment type="subcellular location">
    <subcellularLocation>
        <location evidence="1">Cell membrane</location>
        <topology evidence="1">Multi-pass membrane protein</topology>
    </subcellularLocation>
</comment>
<feature type="transmembrane region" description="Helical" evidence="6">
    <location>
        <begin position="38"/>
        <end position="57"/>
    </location>
</feature>
<accession>A0A167FUN7</accession>
<evidence type="ECO:0000256" key="1">
    <source>
        <dbReference type="ARBA" id="ARBA00004651"/>
    </source>
</evidence>
<evidence type="ECO:0000313" key="7">
    <source>
        <dbReference type="EMBL" id="OAB76919.1"/>
    </source>
</evidence>
<evidence type="ECO:0008006" key="9">
    <source>
        <dbReference type="Google" id="ProtNLM"/>
    </source>
</evidence>
<keyword evidence="8" id="KW-1185">Reference proteome</keyword>
<name>A0A167FUN7_9BACL</name>
<reference evidence="7 8" key="1">
    <citation type="submission" date="2016-02" db="EMBL/GenBank/DDBJ databases">
        <title>Paenibacillus sp. LPB0068, isolated from Crassostrea gigas.</title>
        <authorList>
            <person name="Shin S.-K."/>
            <person name="Yi H."/>
        </authorList>
    </citation>
    <scope>NUCLEOTIDE SEQUENCE [LARGE SCALE GENOMIC DNA]</scope>
    <source>
        <strain evidence="7 8">LPB0068</strain>
    </source>
</reference>
<evidence type="ECO:0000256" key="4">
    <source>
        <dbReference type="ARBA" id="ARBA00022989"/>
    </source>
</evidence>
<dbReference type="STRING" id="1763538.LPB68_18875"/>
<dbReference type="PANTHER" id="PTHR33931:SF6">
    <property type="entry name" value="INTEGRAL MEMBRANE PROTEIN YXZK-RELATED"/>
    <property type="match status" value="1"/>
</dbReference>
<evidence type="ECO:0000256" key="2">
    <source>
        <dbReference type="ARBA" id="ARBA00022475"/>
    </source>
</evidence>
<feature type="transmembrane region" description="Helical" evidence="6">
    <location>
        <begin position="96"/>
        <end position="114"/>
    </location>
</feature>
<dbReference type="PANTHER" id="PTHR33931">
    <property type="entry name" value="HOLIN-LIKE PROTEIN CIDA-RELATED"/>
    <property type="match status" value="1"/>
</dbReference>
<feature type="transmembrane region" description="Helical" evidence="6">
    <location>
        <begin position="7"/>
        <end position="26"/>
    </location>
</feature>
<proteinExistence type="predicted"/>
<evidence type="ECO:0000256" key="5">
    <source>
        <dbReference type="ARBA" id="ARBA00023136"/>
    </source>
</evidence>
<evidence type="ECO:0000256" key="6">
    <source>
        <dbReference type="SAM" id="Phobius"/>
    </source>
</evidence>
<dbReference type="Proteomes" id="UP000077134">
    <property type="component" value="Unassembled WGS sequence"/>
</dbReference>
<gene>
    <name evidence="7" type="ORF">PNBC_05860</name>
</gene>
<dbReference type="Pfam" id="PF03788">
    <property type="entry name" value="LrgA"/>
    <property type="match status" value="1"/>
</dbReference>
<protein>
    <recommendedName>
        <fullName evidence="9">Holin</fullName>
    </recommendedName>
</protein>